<comment type="subcellular location">
    <subcellularLocation>
        <location evidence="1">Membrane</location>
        <topology evidence="1">Single-pass membrane protein</topology>
    </subcellularLocation>
</comment>
<feature type="transmembrane region" description="Helical" evidence="7">
    <location>
        <begin position="6"/>
        <end position="29"/>
    </location>
</feature>
<evidence type="ECO:0000256" key="5">
    <source>
        <dbReference type="ARBA" id="ARBA00023136"/>
    </source>
</evidence>
<dbReference type="AlphaFoldDB" id="A0A7D3Q996"/>
<name>A0A7D3Q996_9EUKA</name>
<geneLocation type="plastid" evidence="8"/>
<keyword evidence="4 7" id="KW-1133">Transmembrane helix</keyword>
<gene>
    <name evidence="8" type="primary">ycf12</name>
</gene>
<dbReference type="InterPro" id="IPR010284">
    <property type="entry name" value="PSII_Ycf12_core-subunit"/>
</dbReference>
<evidence type="ECO:0000313" key="8">
    <source>
        <dbReference type="EMBL" id="QKE31180.1"/>
    </source>
</evidence>
<keyword evidence="6" id="KW-0604">Photosystem II</keyword>
<evidence type="ECO:0000256" key="6">
    <source>
        <dbReference type="ARBA" id="ARBA00023276"/>
    </source>
</evidence>
<dbReference type="NCBIfam" id="NF010239">
    <property type="entry name" value="PRK13686.1"/>
    <property type="match status" value="1"/>
</dbReference>
<dbReference type="EMBL" id="MT364382">
    <property type="protein sequence ID" value="QKE31180.1"/>
    <property type="molecule type" value="Genomic_DNA"/>
</dbReference>
<evidence type="ECO:0000256" key="1">
    <source>
        <dbReference type="ARBA" id="ARBA00004167"/>
    </source>
</evidence>
<keyword evidence="8" id="KW-0934">Plastid</keyword>
<keyword evidence="3 7" id="KW-0812">Transmembrane</keyword>
<organism evidence="8">
    <name type="scientific">Pavlova sp. NIVA-4/92</name>
    <dbReference type="NCBI Taxonomy" id="2686093"/>
    <lineage>
        <taxon>Eukaryota</taxon>
        <taxon>Haptista</taxon>
        <taxon>Haptophyta</taxon>
        <taxon>Pavlovophyceae</taxon>
        <taxon>Pavlovales</taxon>
        <taxon>Pavlovaceae</taxon>
        <taxon>Pavlova</taxon>
    </lineage>
</organism>
<evidence type="ECO:0000256" key="7">
    <source>
        <dbReference type="SAM" id="Phobius"/>
    </source>
</evidence>
<protein>
    <submittedName>
        <fullName evidence="8">Photosystem II protein Ycf12</fullName>
    </submittedName>
</protein>
<accession>A0A7D3Q996</accession>
<evidence type="ECO:0000256" key="3">
    <source>
        <dbReference type="ARBA" id="ARBA00022692"/>
    </source>
</evidence>
<keyword evidence="2" id="KW-0602">Photosynthesis</keyword>
<evidence type="ECO:0000256" key="4">
    <source>
        <dbReference type="ARBA" id="ARBA00022989"/>
    </source>
</evidence>
<proteinExistence type="predicted"/>
<keyword evidence="5 7" id="KW-0472">Membrane</keyword>
<sequence>MINWQTVAQIFSIGLIGLAGPLIIIAISFKGGANL</sequence>
<dbReference type="GO" id="GO:0015979">
    <property type="term" value="P:photosynthesis"/>
    <property type="evidence" value="ECO:0007669"/>
    <property type="project" value="UniProtKB-KW"/>
</dbReference>
<dbReference type="Pfam" id="PF05969">
    <property type="entry name" value="PSII_Ycf12"/>
    <property type="match status" value="1"/>
</dbReference>
<evidence type="ECO:0000256" key="2">
    <source>
        <dbReference type="ARBA" id="ARBA00022531"/>
    </source>
</evidence>
<reference evidence="8" key="1">
    <citation type="submission" date="2020-04" db="EMBL/GenBank/DDBJ databases">
        <authorList>
            <person name="Hulatt C.J."/>
            <person name="Posewitz M.C."/>
        </authorList>
    </citation>
    <scope>NUCLEOTIDE SEQUENCE</scope>
    <source>
        <strain evidence="8">NIVA-4/92</strain>
    </source>
</reference>
<dbReference type="GO" id="GO:0009523">
    <property type="term" value="C:photosystem II"/>
    <property type="evidence" value="ECO:0007669"/>
    <property type="project" value="UniProtKB-KW"/>
</dbReference>
<dbReference type="RefSeq" id="YP_009863849.1">
    <property type="nucleotide sequence ID" value="NC_049013.1"/>
</dbReference>
<dbReference type="GeneID" id="55752544"/>